<evidence type="ECO:0000313" key="3">
    <source>
        <dbReference type="EMBL" id="MFD1221186.1"/>
    </source>
</evidence>
<dbReference type="Proteomes" id="UP001597180">
    <property type="component" value="Unassembled WGS sequence"/>
</dbReference>
<name>A0ABW3UMR3_9BACL</name>
<dbReference type="EMBL" id="JBHTLU010000015">
    <property type="protein sequence ID" value="MFD1221186.1"/>
    <property type="molecule type" value="Genomic_DNA"/>
</dbReference>
<dbReference type="Gene3D" id="3.20.20.100">
    <property type="entry name" value="NADP-dependent oxidoreductase domain"/>
    <property type="match status" value="1"/>
</dbReference>
<dbReference type="RefSeq" id="WP_345590062.1">
    <property type="nucleotide sequence ID" value="NZ_BAABJG010000021.1"/>
</dbReference>
<dbReference type="InterPro" id="IPR050523">
    <property type="entry name" value="AKR_Detox_Biosynth"/>
</dbReference>
<dbReference type="InterPro" id="IPR036812">
    <property type="entry name" value="NAD(P)_OxRdtase_dom_sf"/>
</dbReference>
<proteinExistence type="predicted"/>
<evidence type="ECO:0000256" key="1">
    <source>
        <dbReference type="ARBA" id="ARBA00023002"/>
    </source>
</evidence>
<sequence length="327" mass="37207">MKTRQIPGTALFPSVICLGTSGFGESITLEESFALMDRFLSHGGSFLDTAKVYSDWVPGERSRSEKAIGQWMKLRGSRCQVILATKGAHPDLDTMHIPRLTEEDIRHDLEQSLLNLQTDYIDLYWLHRDDPSRPVEEIIDMLNEYVSQGKIRYFGCSNWRSERIEAARQYAEAKGLQSFAASQIKWSLASYPQGNDPTMVSMDEKELAYYERTGLPVIPYNAQANGFFSGRYTVDQLQEPTPDNRKVWKLCNEDNLRKLKAVETLAERLHLSMSQVALGYLLAHPFPVFPISGCRTLDQLNDTCAAGDVLLNQDAFQELKRIGRFRQ</sequence>
<dbReference type="CDD" id="cd19082">
    <property type="entry name" value="AKR_AKR10A1_2"/>
    <property type="match status" value="1"/>
</dbReference>
<evidence type="ECO:0000313" key="4">
    <source>
        <dbReference type="Proteomes" id="UP001597180"/>
    </source>
</evidence>
<dbReference type="Pfam" id="PF00248">
    <property type="entry name" value="Aldo_ket_red"/>
    <property type="match status" value="1"/>
</dbReference>
<dbReference type="InterPro" id="IPR023210">
    <property type="entry name" value="NADP_OxRdtase_dom"/>
</dbReference>
<gene>
    <name evidence="3" type="ORF">ACFQ4B_13750</name>
</gene>
<protein>
    <submittedName>
        <fullName evidence="3">Aldo/keto reductase</fullName>
    </submittedName>
</protein>
<dbReference type="SUPFAM" id="SSF51430">
    <property type="entry name" value="NAD(P)-linked oxidoreductase"/>
    <property type="match status" value="1"/>
</dbReference>
<evidence type="ECO:0000259" key="2">
    <source>
        <dbReference type="Pfam" id="PF00248"/>
    </source>
</evidence>
<comment type="caution">
    <text evidence="3">The sequence shown here is derived from an EMBL/GenBank/DDBJ whole genome shotgun (WGS) entry which is preliminary data.</text>
</comment>
<organism evidence="3 4">
    <name type="scientific">Paenibacillus vulneris</name>
    <dbReference type="NCBI Taxonomy" id="1133364"/>
    <lineage>
        <taxon>Bacteria</taxon>
        <taxon>Bacillati</taxon>
        <taxon>Bacillota</taxon>
        <taxon>Bacilli</taxon>
        <taxon>Bacillales</taxon>
        <taxon>Paenibacillaceae</taxon>
        <taxon>Paenibacillus</taxon>
    </lineage>
</organism>
<reference evidence="4" key="1">
    <citation type="journal article" date="2019" name="Int. J. Syst. Evol. Microbiol.">
        <title>The Global Catalogue of Microorganisms (GCM) 10K type strain sequencing project: providing services to taxonomists for standard genome sequencing and annotation.</title>
        <authorList>
            <consortium name="The Broad Institute Genomics Platform"/>
            <consortium name="The Broad Institute Genome Sequencing Center for Infectious Disease"/>
            <person name="Wu L."/>
            <person name="Ma J."/>
        </authorList>
    </citation>
    <scope>NUCLEOTIDE SEQUENCE [LARGE SCALE GENOMIC DNA]</scope>
    <source>
        <strain evidence="4">CCUG 53270</strain>
    </source>
</reference>
<dbReference type="PANTHER" id="PTHR43364:SF4">
    <property type="entry name" value="NAD(P)-LINKED OXIDOREDUCTASE SUPERFAMILY PROTEIN"/>
    <property type="match status" value="1"/>
</dbReference>
<dbReference type="PANTHER" id="PTHR43364">
    <property type="entry name" value="NADH-SPECIFIC METHYLGLYOXAL REDUCTASE-RELATED"/>
    <property type="match status" value="1"/>
</dbReference>
<keyword evidence="4" id="KW-1185">Reference proteome</keyword>
<accession>A0ABW3UMR3</accession>
<feature type="domain" description="NADP-dependent oxidoreductase" evidence="2">
    <location>
        <begin position="16"/>
        <end position="322"/>
    </location>
</feature>
<keyword evidence="1" id="KW-0560">Oxidoreductase</keyword>